<sequence>MIRRFDSVVLTVADIDQSLAFYQTVLGLKLLPSEQGHGVLLGEEKLVFQSIGQEMRHHALEGAAHFSLLSDLTAEQLILHFEQLDIELLEGPIDRGSFVLFTFNDPDNNLIQICSSEAASNESAPFSPMSHNII</sequence>
<dbReference type="PROSITE" id="PS51819">
    <property type="entry name" value="VOC"/>
    <property type="match status" value="1"/>
</dbReference>
<evidence type="ECO:0000313" key="4">
    <source>
        <dbReference type="Proteomes" id="UP000092840"/>
    </source>
</evidence>
<dbReference type="InterPro" id="IPR029068">
    <property type="entry name" value="Glyas_Bleomycin-R_OHBP_Dase"/>
</dbReference>
<accession>A0A1C3JQZ8</accession>
<evidence type="ECO:0000313" key="5">
    <source>
        <dbReference type="Proteomes" id="UP000092871"/>
    </source>
</evidence>
<dbReference type="OrthoDB" id="9812656at2"/>
<evidence type="ECO:0000313" key="2">
    <source>
        <dbReference type="EMBL" id="SBT17459.1"/>
    </source>
</evidence>
<dbReference type="RefSeq" id="WP_067034444.1">
    <property type="nucleotide sequence ID" value="NZ_CP187511.1"/>
</dbReference>
<gene>
    <name evidence="2" type="ORF">MGA5115_01570</name>
    <name evidence="3" type="ORF">MGA5116_00224</name>
</gene>
<dbReference type="Proteomes" id="UP000092840">
    <property type="component" value="Unassembled WGS sequence"/>
</dbReference>
<keyword evidence="4" id="KW-1185">Reference proteome</keyword>
<dbReference type="EMBL" id="FLRA01000011">
    <property type="protein sequence ID" value="SBT17459.1"/>
    <property type="molecule type" value="Genomic_DNA"/>
</dbReference>
<dbReference type="Pfam" id="PF00903">
    <property type="entry name" value="Glyoxalase"/>
    <property type="match status" value="1"/>
</dbReference>
<dbReference type="Gene3D" id="3.10.180.10">
    <property type="entry name" value="2,3-Dihydroxybiphenyl 1,2-Dioxygenase, domain 1"/>
    <property type="match status" value="1"/>
</dbReference>
<dbReference type="AlphaFoldDB" id="A0A1C3JQZ8"/>
<organism evidence="2 5">
    <name type="scientific">Marinomonas gallaica</name>
    <dbReference type="NCBI Taxonomy" id="1806667"/>
    <lineage>
        <taxon>Bacteria</taxon>
        <taxon>Pseudomonadati</taxon>
        <taxon>Pseudomonadota</taxon>
        <taxon>Gammaproteobacteria</taxon>
        <taxon>Oceanospirillales</taxon>
        <taxon>Oceanospirillaceae</taxon>
        <taxon>Marinomonas</taxon>
    </lineage>
</organism>
<reference evidence="3 4" key="1">
    <citation type="submission" date="2016-06" db="EMBL/GenBank/DDBJ databases">
        <authorList>
            <person name="Rodrigo-Torres L."/>
            <person name="Arahal D.R."/>
        </authorList>
    </citation>
    <scope>NUCLEOTIDE SEQUENCE [LARGE SCALE GENOMIC DNA]</scope>
    <source>
        <strain evidence="3 4">CECT 5116</strain>
    </source>
</reference>
<dbReference type="InterPro" id="IPR004360">
    <property type="entry name" value="Glyas_Fos-R_dOase_dom"/>
</dbReference>
<proteinExistence type="predicted"/>
<dbReference type="SUPFAM" id="SSF54593">
    <property type="entry name" value="Glyoxalase/Bleomycin resistance protein/Dihydroxybiphenyl dioxygenase"/>
    <property type="match status" value="1"/>
</dbReference>
<protein>
    <submittedName>
        <fullName evidence="2">Virulence protein</fullName>
    </submittedName>
</protein>
<evidence type="ECO:0000313" key="3">
    <source>
        <dbReference type="EMBL" id="SBT19651.1"/>
    </source>
</evidence>
<dbReference type="InterPro" id="IPR037523">
    <property type="entry name" value="VOC_core"/>
</dbReference>
<name>A0A1C3JQZ8_9GAMM</name>
<dbReference type="Proteomes" id="UP000092871">
    <property type="component" value="Unassembled WGS sequence"/>
</dbReference>
<feature type="domain" description="VOC" evidence="1">
    <location>
        <begin position="4"/>
        <end position="116"/>
    </location>
</feature>
<dbReference type="EMBL" id="FLRB01000002">
    <property type="protein sequence ID" value="SBT19651.1"/>
    <property type="molecule type" value="Genomic_DNA"/>
</dbReference>
<evidence type="ECO:0000259" key="1">
    <source>
        <dbReference type="PROSITE" id="PS51819"/>
    </source>
</evidence>
<reference evidence="2 5" key="2">
    <citation type="submission" date="2016-06" db="EMBL/GenBank/DDBJ databases">
        <authorList>
            <person name="Kjaerup R.B."/>
            <person name="Dalgaard T.S."/>
            <person name="Juul-Madsen H.R."/>
        </authorList>
    </citation>
    <scope>NUCLEOTIDE SEQUENCE [LARGE SCALE GENOMIC DNA]</scope>
    <source>
        <strain evidence="2 5">CECT 5115</strain>
    </source>
</reference>